<dbReference type="OrthoDB" id="1112565at2759"/>
<dbReference type="GO" id="GO:0030695">
    <property type="term" value="F:GTPase regulator activity"/>
    <property type="evidence" value="ECO:0007669"/>
    <property type="project" value="UniProtKB-ARBA"/>
</dbReference>
<evidence type="ECO:0000256" key="5">
    <source>
        <dbReference type="PROSITE-ProRule" id="PRU00125"/>
    </source>
</evidence>
<organism evidence="8 9">
    <name type="scientific">Pseudozyma hubeiensis (strain SY62)</name>
    <name type="common">Yeast</name>
    <dbReference type="NCBI Taxonomy" id="1305764"/>
    <lineage>
        <taxon>Eukaryota</taxon>
        <taxon>Fungi</taxon>
        <taxon>Dikarya</taxon>
        <taxon>Basidiomycota</taxon>
        <taxon>Ustilaginomycotina</taxon>
        <taxon>Ustilaginomycetes</taxon>
        <taxon>Ustilaginales</taxon>
        <taxon>Ustilaginaceae</taxon>
        <taxon>Pseudozyma</taxon>
    </lineage>
</organism>
<dbReference type="PROSITE" id="PS50023">
    <property type="entry name" value="LIM_DOMAIN_2"/>
    <property type="match status" value="2"/>
</dbReference>
<reference evidence="9" key="1">
    <citation type="journal article" date="2013" name="Genome Announc.">
        <title>Draft genome sequence of the basidiomycetous yeast-like fungus Pseudozyma hubeiensis SY62, which produces an abundant amount of the biosurfactant mannosylerythritol lipids.</title>
        <authorList>
            <person name="Konishi M."/>
            <person name="Hatada Y."/>
            <person name="Horiuchi J."/>
        </authorList>
    </citation>
    <scope>NUCLEOTIDE SEQUENCE [LARGE SCALE GENOMIC DNA]</scope>
    <source>
        <strain evidence="9">SY62</strain>
    </source>
</reference>
<sequence length="753" mass="80463">MSTSTLPKSPLTPVSPNRLGFCQRCGDPISNKMRCSKCGGTSKAPHIPAARKPDPWTHRYVNPLSFPVHDTHEPYLHDQPPPSSPKRLSHDPALGFGMPSRITRDLRSSLTTTPLERLPSQDYTNPLITGSDGVLSKVCGSMVEPSSSRNRWSCDDCKTIFARDSTLYAPPQSATAEQGGKDVFYCKSCYARRYSLGECRGCGKDVLGSTKEDGKFVKGSGGIWHGRCWKCSLCGDAKDVLVGMDGMPVCESCFDRPRGAKVELSKGEVELPDVRRVTRAAATRTGAMGATIAELTKKLGQQSVSSTRSSSSTSLPQSTSHGSVEVSPRSPSKSQYAFANNAPASPGKMSRSGSLTGSGSPTKPRPLTAQFRDGLNLAAFQSSFAGGVDGEDERVRRRDSRSRSVSPVKRPESKEDAVSSRTVNGFPRPLNSPTKELHASKSPSPSKSAPPEPTQTQLEPAQGATRCSACHLLPFEAPSNNSSEVVMVTLPDNVHLHASCFRCSICNDPIDGSKSFVRLDSAPSTVEGLSAYAHPRCSPTIQISLQRSREVEGKGFRAGLDVSSATRVGKGSHATHQRELKPSPVPSPAPSLRERDQVRPTVVASFTADASKTSHSTSGAAARTTPQPNPAAGIFSRLSAISTASSNPSLLTNSSPTTTPSRSWGGMAACPHCGLSISALESTLGPRGTVWHKPCLICRSPAPPPSAHDRWSRKPIPTICGKKLDSGAKVNKDGEVRCRDCYDRDEASFKVKR</sequence>
<keyword evidence="3 5" id="KW-0862">Zinc</keyword>
<evidence type="ECO:0000256" key="4">
    <source>
        <dbReference type="ARBA" id="ARBA00023038"/>
    </source>
</evidence>
<evidence type="ECO:0000313" key="9">
    <source>
        <dbReference type="Proteomes" id="UP000014071"/>
    </source>
</evidence>
<dbReference type="STRING" id="1305764.R9NZT3"/>
<evidence type="ECO:0000256" key="3">
    <source>
        <dbReference type="ARBA" id="ARBA00022833"/>
    </source>
</evidence>
<keyword evidence="4 5" id="KW-0440">LIM domain</keyword>
<feature type="domain" description="LIM zinc-binding" evidence="7">
    <location>
        <begin position="197"/>
        <end position="260"/>
    </location>
</feature>
<evidence type="ECO:0000256" key="1">
    <source>
        <dbReference type="ARBA" id="ARBA00022723"/>
    </source>
</evidence>
<keyword evidence="2" id="KW-0677">Repeat</keyword>
<proteinExistence type="predicted"/>
<accession>R9NZT3</accession>
<feature type="region of interest" description="Disordered" evidence="6">
    <location>
        <begin position="562"/>
        <end position="633"/>
    </location>
</feature>
<dbReference type="Proteomes" id="UP000014071">
    <property type="component" value="Unassembled WGS sequence"/>
</dbReference>
<feature type="compositionally biased region" description="Low complexity" evidence="6">
    <location>
        <begin position="301"/>
        <end position="323"/>
    </location>
</feature>
<dbReference type="Gene3D" id="2.10.110.10">
    <property type="entry name" value="Cysteine Rich Protein"/>
    <property type="match status" value="3"/>
</dbReference>
<feature type="region of interest" description="Disordered" evidence="6">
    <location>
        <begin position="299"/>
        <end position="368"/>
    </location>
</feature>
<evidence type="ECO:0000256" key="2">
    <source>
        <dbReference type="ARBA" id="ARBA00022737"/>
    </source>
</evidence>
<dbReference type="GO" id="GO:0046872">
    <property type="term" value="F:metal ion binding"/>
    <property type="evidence" value="ECO:0007669"/>
    <property type="project" value="UniProtKB-KW"/>
</dbReference>
<dbReference type="PANTHER" id="PTHR24207">
    <property type="entry name" value="ZYX102 PROTEIN"/>
    <property type="match status" value="1"/>
</dbReference>
<dbReference type="RefSeq" id="XP_012187839.1">
    <property type="nucleotide sequence ID" value="XM_012332449.1"/>
</dbReference>
<dbReference type="InterPro" id="IPR001781">
    <property type="entry name" value="Znf_LIM"/>
</dbReference>
<dbReference type="EMBL" id="DF238783">
    <property type="protein sequence ID" value="GAC94252.1"/>
    <property type="molecule type" value="Genomic_DNA"/>
</dbReference>
<dbReference type="eggNOG" id="ENOG502S54T">
    <property type="taxonomic scope" value="Eukaryota"/>
</dbReference>
<feature type="compositionally biased region" description="Polar residues" evidence="6">
    <location>
        <begin position="329"/>
        <end position="338"/>
    </location>
</feature>
<name>R9NZT3_PSEHS</name>
<dbReference type="HOGENOM" id="CLU_003767_0_0_1"/>
<feature type="domain" description="LIM zinc-binding" evidence="7">
    <location>
        <begin position="668"/>
        <end position="748"/>
    </location>
</feature>
<gene>
    <name evidence="8" type="ORF">PHSY_001823</name>
</gene>
<feature type="region of interest" description="Disordered" evidence="6">
    <location>
        <begin position="388"/>
        <end position="463"/>
    </location>
</feature>
<dbReference type="SMART" id="SM00132">
    <property type="entry name" value="LIM"/>
    <property type="match status" value="3"/>
</dbReference>
<dbReference type="PANTHER" id="PTHR24207:SF2">
    <property type="entry name" value="ZYX102 PROTEIN"/>
    <property type="match status" value="1"/>
</dbReference>
<feature type="compositionally biased region" description="Polar residues" evidence="6">
    <location>
        <begin position="351"/>
        <end position="361"/>
    </location>
</feature>
<evidence type="ECO:0000313" key="8">
    <source>
        <dbReference type="EMBL" id="GAC94252.1"/>
    </source>
</evidence>
<evidence type="ECO:0000256" key="6">
    <source>
        <dbReference type="SAM" id="MobiDB-lite"/>
    </source>
</evidence>
<feature type="compositionally biased region" description="Polar residues" evidence="6">
    <location>
        <begin position="608"/>
        <end position="619"/>
    </location>
</feature>
<feature type="compositionally biased region" description="Basic and acidic residues" evidence="6">
    <location>
        <begin position="409"/>
        <end position="418"/>
    </location>
</feature>
<protein>
    <recommendedName>
        <fullName evidence="7">LIM zinc-binding domain-containing protein</fullName>
    </recommendedName>
</protein>
<dbReference type="AlphaFoldDB" id="R9NZT3"/>
<keyword evidence="1 5" id="KW-0479">Metal-binding</keyword>
<evidence type="ECO:0000259" key="7">
    <source>
        <dbReference type="PROSITE" id="PS50023"/>
    </source>
</evidence>
<dbReference type="CDD" id="cd08368">
    <property type="entry name" value="LIM"/>
    <property type="match status" value="1"/>
</dbReference>
<keyword evidence="9" id="KW-1185">Reference proteome</keyword>
<dbReference type="GeneID" id="24107118"/>